<evidence type="ECO:0000256" key="1">
    <source>
        <dbReference type="SAM" id="Phobius"/>
    </source>
</evidence>
<keyword evidence="1" id="KW-1133">Transmembrane helix</keyword>
<feature type="transmembrane region" description="Helical" evidence="1">
    <location>
        <begin position="45"/>
        <end position="68"/>
    </location>
</feature>
<organism evidence="2">
    <name type="scientific">marine sediment metagenome</name>
    <dbReference type="NCBI Taxonomy" id="412755"/>
    <lineage>
        <taxon>unclassified sequences</taxon>
        <taxon>metagenomes</taxon>
        <taxon>ecological metagenomes</taxon>
    </lineage>
</organism>
<feature type="transmembrane region" description="Helical" evidence="1">
    <location>
        <begin position="12"/>
        <end position="33"/>
    </location>
</feature>
<accession>X1CEW2</accession>
<reference evidence="2" key="1">
    <citation type="journal article" date="2014" name="Front. Microbiol.">
        <title>High frequency of phylogenetically diverse reductive dehalogenase-homologous genes in deep subseafloor sedimentary metagenomes.</title>
        <authorList>
            <person name="Kawai M."/>
            <person name="Futagami T."/>
            <person name="Toyoda A."/>
            <person name="Takaki Y."/>
            <person name="Nishi S."/>
            <person name="Hori S."/>
            <person name="Arai W."/>
            <person name="Tsubouchi T."/>
            <person name="Morono Y."/>
            <person name="Uchiyama I."/>
            <person name="Ito T."/>
            <person name="Fujiyama A."/>
            <person name="Inagaki F."/>
            <person name="Takami H."/>
        </authorList>
    </citation>
    <scope>NUCLEOTIDE SEQUENCE</scope>
    <source>
        <strain evidence="2">Expedition CK06-06</strain>
    </source>
</reference>
<feature type="transmembrane region" description="Helical" evidence="1">
    <location>
        <begin position="80"/>
        <end position="100"/>
    </location>
</feature>
<name>X1CEW2_9ZZZZ</name>
<keyword evidence="1" id="KW-0812">Transmembrane</keyword>
<protein>
    <submittedName>
        <fullName evidence="2">Uncharacterized protein</fullName>
    </submittedName>
</protein>
<feature type="non-terminal residue" evidence="2">
    <location>
        <position position="1"/>
    </location>
</feature>
<sequence>PIFRMLEGHINWATASLLIAFTIWYPFIFHPGFRSDVLGFNLPIFARYLLMLTWIGIIVSATIATLLLPPRPKKYSILKYTEIVAQWFLIPISALFFGALPALDAQTRLMAGKYLGFWVTPKETKNLSTSSR</sequence>
<dbReference type="AlphaFoldDB" id="X1CEW2"/>
<proteinExistence type="predicted"/>
<keyword evidence="1" id="KW-0472">Membrane</keyword>
<dbReference type="EMBL" id="BART01020994">
    <property type="protein sequence ID" value="GAG94793.1"/>
    <property type="molecule type" value="Genomic_DNA"/>
</dbReference>
<gene>
    <name evidence="2" type="ORF">S01H4_38853</name>
</gene>
<comment type="caution">
    <text evidence="2">The sequence shown here is derived from an EMBL/GenBank/DDBJ whole genome shotgun (WGS) entry which is preliminary data.</text>
</comment>
<evidence type="ECO:0000313" key="2">
    <source>
        <dbReference type="EMBL" id="GAG94793.1"/>
    </source>
</evidence>